<feature type="transmembrane region" description="Helical" evidence="7">
    <location>
        <begin position="180"/>
        <end position="199"/>
    </location>
</feature>
<proteinExistence type="inferred from homology"/>
<name>A0AA49GQB8_9BACT</name>
<comment type="similarity">
    <text evidence="2">Belongs to the peptidase S54 family.</text>
</comment>
<dbReference type="PANTHER" id="PTHR43731">
    <property type="entry name" value="RHOMBOID PROTEASE"/>
    <property type="match status" value="1"/>
</dbReference>
<evidence type="ECO:0000256" key="6">
    <source>
        <dbReference type="ARBA" id="ARBA00023136"/>
    </source>
</evidence>
<feature type="domain" description="Peptidase S54 rhomboid" evidence="8">
    <location>
        <begin position="41"/>
        <end position="190"/>
    </location>
</feature>
<dbReference type="InterPro" id="IPR035952">
    <property type="entry name" value="Rhomboid-like_sf"/>
</dbReference>
<evidence type="ECO:0000256" key="3">
    <source>
        <dbReference type="ARBA" id="ARBA00022692"/>
    </source>
</evidence>
<feature type="transmembrane region" description="Helical" evidence="7">
    <location>
        <begin position="79"/>
        <end position="102"/>
    </location>
</feature>
<dbReference type="EMBL" id="CP120682">
    <property type="protein sequence ID" value="WKN36795.1"/>
    <property type="molecule type" value="Genomic_DNA"/>
</dbReference>
<feature type="transmembrane region" description="Helical" evidence="7">
    <location>
        <begin position="56"/>
        <end position="73"/>
    </location>
</feature>
<evidence type="ECO:0000313" key="9">
    <source>
        <dbReference type="EMBL" id="WKN36795.1"/>
    </source>
</evidence>
<dbReference type="PANTHER" id="PTHR43731:SF14">
    <property type="entry name" value="PRESENILIN-ASSOCIATED RHOMBOID-LIKE PROTEIN, MITOCHONDRIAL"/>
    <property type="match status" value="1"/>
</dbReference>
<feature type="transmembrane region" description="Helical" evidence="7">
    <location>
        <begin position="139"/>
        <end position="159"/>
    </location>
</feature>
<reference evidence="9" key="2">
    <citation type="journal article" date="2024" name="Antonie Van Leeuwenhoek">
        <title>Roseihalotalea indica gen. nov., sp. nov., a halophilic Bacteroidetes from mesopelagic Southwest Indian Ocean with higher carbohydrate metabolic potential.</title>
        <authorList>
            <person name="Chen B."/>
            <person name="Zhang M."/>
            <person name="Lin D."/>
            <person name="Ye J."/>
            <person name="Tang K."/>
        </authorList>
    </citation>
    <scope>NUCLEOTIDE SEQUENCE</scope>
    <source>
        <strain evidence="9">TK19036</strain>
    </source>
</reference>
<keyword evidence="4 9" id="KW-0378">Hydrolase</keyword>
<organism evidence="9">
    <name type="scientific">Roseihalotalea indica</name>
    <dbReference type="NCBI Taxonomy" id="2867963"/>
    <lineage>
        <taxon>Bacteria</taxon>
        <taxon>Pseudomonadati</taxon>
        <taxon>Bacteroidota</taxon>
        <taxon>Cytophagia</taxon>
        <taxon>Cytophagales</taxon>
        <taxon>Catalimonadaceae</taxon>
        <taxon>Roseihalotalea</taxon>
    </lineage>
</organism>
<evidence type="ECO:0000256" key="2">
    <source>
        <dbReference type="ARBA" id="ARBA00009045"/>
    </source>
</evidence>
<keyword evidence="9" id="KW-0645">Protease</keyword>
<feature type="transmembrane region" description="Helical" evidence="7">
    <location>
        <begin position="114"/>
        <end position="133"/>
    </location>
</feature>
<dbReference type="InterPro" id="IPR022764">
    <property type="entry name" value="Peptidase_S54_rhomboid_dom"/>
</dbReference>
<dbReference type="GO" id="GO:0016020">
    <property type="term" value="C:membrane"/>
    <property type="evidence" value="ECO:0007669"/>
    <property type="project" value="UniProtKB-SubCell"/>
</dbReference>
<reference evidence="9" key="1">
    <citation type="journal article" date="2023" name="Comput. Struct. Biotechnol. J.">
        <title>Discovery of a novel marine Bacteroidetes with a rich repertoire of carbohydrate-active enzymes.</title>
        <authorList>
            <person name="Chen B."/>
            <person name="Liu G."/>
            <person name="Chen Q."/>
            <person name="Wang H."/>
            <person name="Liu L."/>
            <person name="Tang K."/>
        </authorList>
    </citation>
    <scope>NUCLEOTIDE SEQUENCE</scope>
    <source>
        <strain evidence="9">TK19036</strain>
    </source>
</reference>
<dbReference type="GO" id="GO:0004252">
    <property type="term" value="F:serine-type endopeptidase activity"/>
    <property type="evidence" value="ECO:0007669"/>
    <property type="project" value="InterPro"/>
</dbReference>
<keyword evidence="6 7" id="KW-0472">Membrane</keyword>
<dbReference type="EC" id="3.4.21.105" evidence="9"/>
<sequence>MSLSITTIIIIITVIASLYAWNRPDLLQRWMFNPYAVQSRREYHRFITSGFIHQDYLHLFFNMFTLYFFGNMIEQTYAYVYGSTGLILYVVMYLVAIIVSDISTYAKHKNNPNYNSLGASGGVAAVVFSAILYDPTNNIYLFAIIPIPGFILGALFLIYSYQRSKQTRDRINHDAHLWGALFGVAFTVVLNPPVISHFIQEISNFRLF</sequence>
<evidence type="ECO:0000256" key="7">
    <source>
        <dbReference type="SAM" id="Phobius"/>
    </source>
</evidence>
<protein>
    <submittedName>
        <fullName evidence="9">Rhomboid family intramembrane serine protease</fullName>
        <ecNumber evidence="9">3.4.21.105</ecNumber>
    </submittedName>
</protein>
<comment type="subcellular location">
    <subcellularLocation>
        <location evidence="1">Membrane</location>
        <topology evidence="1">Multi-pass membrane protein</topology>
    </subcellularLocation>
</comment>
<evidence type="ECO:0000256" key="1">
    <source>
        <dbReference type="ARBA" id="ARBA00004141"/>
    </source>
</evidence>
<evidence type="ECO:0000259" key="8">
    <source>
        <dbReference type="Pfam" id="PF01694"/>
    </source>
</evidence>
<dbReference type="InterPro" id="IPR050925">
    <property type="entry name" value="Rhomboid_protease_S54"/>
</dbReference>
<keyword evidence="3 7" id="KW-0812">Transmembrane</keyword>
<dbReference type="GO" id="GO:0006508">
    <property type="term" value="P:proteolysis"/>
    <property type="evidence" value="ECO:0007669"/>
    <property type="project" value="UniProtKB-KW"/>
</dbReference>
<feature type="transmembrane region" description="Helical" evidence="7">
    <location>
        <begin position="6"/>
        <end position="22"/>
    </location>
</feature>
<dbReference type="AlphaFoldDB" id="A0AA49GQB8"/>
<evidence type="ECO:0000256" key="4">
    <source>
        <dbReference type="ARBA" id="ARBA00022801"/>
    </source>
</evidence>
<keyword evidence="5 7" id="KW-1133">Transmembrane helix</keyword>
<evidence type="ECO:0000256" key="5">
    <source>
        <dbReference type="ARBA" id="ARBA00022989"/>
    </source>
</evidence>
<dbReference type="Pfam" id="PF01694">
    <property type="entry name" value="Rhomboid"/>
    <property type="match status" value="1"/>
</dbReference>
<gene>
    <name evidence="9" type="ORF">K4G66_30990</name>
</gene>
<accession>A0AA49GQB8</accession>
<dbReference type="SUPFAM" id="SSF144091">
    <property type="entry name" value="Rhomboid-like"/>
    <property type="match status" value="1"/>
</dbReference>
<dbReference type="Gene3D" id="1.20.1540.10">
    <property type="entry name" value="Rhomboid-like"/>
    <property type="match status" value="1"/>
</dbReference>